<organism evidence="2 3">
    <name type="scientific">Zopfia rhizophila CBS 207.26</name>
    <dbReference type="NCBI Taxonomy" id="1314779"/>
    <lineage>
        <taxon>Eukaryota</taxon>
        <taxon>Fungi</taxon>
        <taxon>Dikarya</taxon>
        <taxon>Ascomycota</taxon>
        <taxon>Pezizomycotina</taxon>
        <taxon>Dothideomycetes</taxon>
        <taxon>Dothideomycetes incertae sedis</taxon>
        <taxon>Zopfiaceae</taxon>
        <taxon>Zopfia</taxon>
    </lineage>
</organism>
<proteinExistence type="predicted"/>
<gene>
    <name evidence="2" type="ORF">K469DRAFT_750706</name>
</gene>
<sequence length="638" mass="70362">MSEVDARFIKRGLWTQLNEGPITGKTVTAEVQAGTIVVALLAVLASMGTAHLWNLVAFILHQLRADGIPADGLFRQQQALLRTLPTPSSLLADSTKLWLFWRKRVDRAFVLVDSPFCGPLNIDPTVEDYVTNVYGLRTLEAKVAAISKSYADDCYRTDSPLPTRCRIFTRPNIPFTEERVACPFASSMCTDAELPAIRFDSGLVGLNEGFGLNLASKDRVKFRRQTTCAVLETAAHSTIVNATDYPDMDHTPFPGEQLLIMHYGDIVYDTSWPNATFVHSLAVSNITNFYQTNYNMAYGNPAWVDMNDFDPVPEMKSADRDLVIVMLWKNSMGYGSPVNDLFFSAHDASLVGTLRGTNETWYLSDSPGSAMGCTQQYQFCFARDGSADHCTDLAALPGKVTAVDYPGASDIQLAAIQLLITSSLLFDISDAGQDVLKAKDLAGGTGFILLLLDDQWIQEVTRWESFVWAALQTAVSDYAIGPAVRGPSAGAYIRNDTSNGEKELCHVQRVRKSGGFVTINAFGLALITVFSILVATLDFMLLRFLITLSRFRRAMAPKLHRWIQDGVFQLQRRAYEARGEGSWQHTDKEIPVTLGNERLEDLPVLSVSGLPHEVLGDRYDGGGGQIREQGVRALRTVG</sequence>
<keyword evidence="1" id="KW-0812">Transmembrane</keyword>
<dbReference type="OrthoDB" id="3540210at2759"/>
<feature type="transmembrane region" description="Helical" evidence="1">
    <location>
        <begin position="521"/>
        <end position="546"/>
    </location>
</feature>
<dbReference type="Proteomes" id="UP000800200">
    <property type="component" value="Unassembled WGS sequence"/>
</dbReference>
<dbReference type="AlphaFoldDB" id="A0A6A6E2B2"/>
<evidence type="ECO:0000256" key="1">
    <source>
        <dbReference type="SAM" id="Phobius"/>
    </source>
</evidence>
<protein>
    <submittedName>
        <fullName evidence="2">Uncharacterized protein</fullName>
    </submittedName>
</protein>
<keyword evidence="1" id="KW-0472">Membrane</keyword>
<dbReference type="EMBL" id="ML994636">
    <property type="protein sequence ID" value="KAF2184852.1"/>
    <property type="molecule type" value="Genomic_DNA"/>
</dbReference>
<evidence type="ECO:0000313" key="2">
    <source>
        <dbReference type="EMBL" id="KAF2184852.1"/>
    </source>
</evidence>
<keyword evidence="1" id="KW-1133">Transmembrane helix</keyword>
<keyword evidence="3" id="KW-1185">Reference proteome</keyword>
<accession>A0A6A6E2B2</accession>
<evidence type="ECO:0000313" key="3">
    <source>
        <dbReference type="Proteomes" id="UP000800200"/>
    </source>
</evidence>
<reference evidence="2" key="1">
    <citation type="journal article" date="2020" name="Stud. Mycol.">
        <title>101 Dothideomycetes genomes: a test case for predicting lifestyles and emergence of pathogens.</title>
        <authorList>
            <person name="Haridas S."/>
            <person name="Albert R."/>
            <person name="Binder M."/>
            <person name="Bloem J."/>
            <person name="Labutti K."/>
            <person name="Salamov A."/>
            <person name="Andreopoulos B."/>
            <person name="Baker S."/>
            <person name="Barry K."/>
            <person name="Bills G."/>
            <person name="Bluhm B."/>
            <person name="Cannon C."/>
            <person name="Castanera R."/>
            <person name="Culley D."/>
            <person name="Daum C."/>
            <person name="Ezra D."/>
            <person name="Gonzalez J."/>
            <person name="Henrissat B."/>
            <person name="Kuo A."/>
            <person name="Liang C."/>
            <person name="Lipzen A."/>
            <person name="Lutzoni F."/>
            <person name="Magnuson J."/>
            <person name="Mondo S."/>
            <person name="Nolan M."/>
            <person name="Ohm R."/>
            <person name="Pangilinan J."/>
            <person name="Park H.-J."/>
            <person name="Ramirez L."/>
            <person name="Alfaro M."/>
            <person name="Sun H."/>
            <person name="Tritt A."/>
            <person name="Yoshinaga Y."/>
            <person name="Zwiers L.-H."/>
            <person name="Turgeon B."/>
            <person name="Goodwin S."/>
            <person name="Spatafora J."/>
            <person name="Crous P."/>
            <person name="Grigoriev I."/>
        </authorList>
    </citation>
    <scope>NUCLEOTIDE SEQUENCE</scope>
    <source>
        <strain evidence="2">CBS 207.26</strain>
    </source>
</reference>
<name>A0A6A6E2B2_9PEZI</name>